<reference evidence="2" key="1">
    <citation type="submission" date="2021-02" db="EMBL/GenBank/DDBJ databases">
        <authorList>
            <person name="Nowell W R."/>
        </authorList>
    </citation>
    <scope>NUCLEOTIDE SEQUENCE</scope>
    <source>
        <strain evidence="2">Ploen Becks lab</strain>
    </source>
</reference>
<name>A0A814IIN7_9BILA</name>
<proteinExistence type="predicted"/>
<dbReference type="Proteomes" id="UP000663879">
    <property type="component" value="Unassembled WGS sequence"/>
</dbReference>
<feature type="compositionally biased region" description="Acidic residues" evidence="1">
    <location>
        <begin position="30"/>
        <end position="44"/>
    </location>
</feature>
<keyword evidence="3" id="KW-1185">Reference proteome</keyword>
<protein>
    <submittedName>
        <fullName evidence="2">Uncharacterized protein</fullName>
    </submittedName>
</protein>
<evidence type="ECO:0000313" key="2">
    <source>
        <dbReference type="EMBL" id="CAF1023946.1"/>
    </source>
</evidence>
<feature type="region of interest" description="Disordered" evidence="1">
    <location>
        <begin position="22"/>
        <end position="47"/>
    </location>
</feature>
<evidence type="ECO:0000256" key="1">
    <source>
        <dbReference type="SAM" id="MobiDB-lite"/>
    </source>
</evidence>
<dbReference type="EMBL" id="CAJNOC010004506">
    <property type="protein sequence ID" value="CAF1023946.1"/>
    <property type="molecule type" value="Genomic_DNA"/>
</dbReference>
<accession>A0A814IIN7</accession>
<sequence>MMCRKNARKFLNEEFVISHNRIKNKHDLIEPSDDEDESKEPEFDESGKIVVQISRTNQTDASRFNQV</sequence>
<evidence type="ECO:0000313" key="3">
    <source>
        <dbReference type="Proteomes" id="UP000663879"/>
    </source>
</evidence>
<organism evidence="2 3">
    <name type="scientific">Brachionus calyciflorus</name>
    <dbReference type="NCBI Taxonomy" id="104777"/>
    <lineage>
        <taxon>Eukaryota</taxon>
        <taxon>Metazoa</taxon>
        <taxon>Spiralia</taxon>
        <taxon>Gnathifera</taxon>
        <taxon>Rotifera</taxon>
        <taxon>Eurotatoria</taxon>
        <taxon>Monogononta</taxon>
        <taxon>Pseudotrocha</taxon>
        <taxon>Ploima</taxon>
        <taxon>Brachionidae</taxon>
        <taxon>Brachionus</taxon>
    </lineage>
</organism>
<gene>
    <name evidence="2" type="ORF">OXX778_LOCUS17520</name>
</gene>
<comment type="caution">
    <text evidence="2">The sequence shown here is derived from an EMBL/GenBank/DDBJ whole genome shotgun (WGS) entry which is preliminary data.</text>
</comment>
<dbReference type="AlphaFoldDB" id="A0A814IIN7"/>